<keyword evidence="4" id="KW-1185">Reference proteome</keyword>
<evidence type="ECO:0000256" key="1">
    <source>
        <dbReference type="SAM" id="MobiDB-lite"/>
    </source>
</evidence>
<dbReference type="Pfam" id="PF07486">
    <property type="entry name" value="Hydrolase_2"/>
    <property type="match status" value="1"/>
</dbReference>
<dbReference type="GO" id="GO:0016787">
    <property type="term" value="F:hydrolase activity"/>
    <property type="evidence" value="ECO:0007669"/>
    <property type="project" value="UniProtKB-KW"/>
</dbReference>
<reference evidence="3 4" key="1">
    <citation type="submission" date="2016-10" db="EMBL/GenBank/DDBJ databases">
        <authorList>
            <person name="Varghese N."/>
            <person name="Submissions S."/>
        </authorList>
    </citation>
    <scope>NUCLEOTIDE SEQUENCE [LARGE SCALE GENOMIC DNA]</scope>
    <source>
        <strain evidence="3 4">DSM 1741</strain>
    </source>
</reference>
<feature type="region of interest" description="Disordered" evidence="1">
    <location>
        <begin position="62"/>
        <end position="102"/>
    </location>
</feature>
<evidence type="ECO:0000313" key="3">
    <source>
        <dbReference type="EMBL" id="SFL29072.1"/>
    </source>
</evidence>
<gene>
    <name evidence="3" type="ORF">SAMN05421830_101394</name>
</gene>
<sequence length="237" mass="26208">MNTFEKWRGGLSAKNEEPWGADDRLIQPEIFMCKTWIVICIASILLAPRTFAGDEAQKVRSAESKAQALEQNAASEGDKSRPSESETITKPEAQAVDPAGENPLDDALTCLARSIYWEARGEEAAGIEAIANVVMNRLGHEGFPDTICEVVRQGREEGACQFSWWCDGRADDAQEDQAYSAAKEIARKVLNRQVPDRTGGALYFHQKDITPDWTAQYVKTTEIGGHVFYKPRDGAAK</sequence>
<evidence type="ECO:0000259" key="2">
    <source>
        <dbReference type="Pfam" id="PF07486"/>
    </source>
</evidence>
<feature type="compositionally biased region" description="Basic and acidic residues" evidence="1">
    <location>
        <begin position="76"/>
        <end position="89"/>
    </location>
</feature>
<dbReference type="EMBL" id="FOTO01000001">
    <property type="protein sequence ID" value="SFL29072.1"/>
    <property type="molecule type" value="Genomic_DNA"/>
</dbReference>
<dbReference type="InterPro" id="IPR011105">
    <property type="entry name" value="Cell_wall_hydrolase_SleB"/>
</dbReference>
<dbReference type="InterPro" id="IPR042047">
    <property type="entry name" value="SleB_dom1"/>
</dbReference>
<evidence type="ECO:0000313" key="4">
    <source>
        <dbReference type="Proteomes" id="UP000199581"/>
    </source>
</evidence>
<name>A0A8G2BZX9_DESNO</name>
<proteinExistence type="predicted"/>
<feature type="domain" description="Cell wall hydrolase SleB" evidence="2">
    <location>
        <begin position="121"/>
        <end position="229"/>
    </location>
</feature>
<dbReference type="Gene3D" id="6.20.240.60">
    <property type="match status" value="1"/>
</dbReference>
<dbReference type="Gene3D" id="1.10.10.2520">
    <property type="entry name" value="Cell wall hydrolase SleB, domain 1"/>
    <property type="match status" value="1"/>
</dbReference>
<protein>
    <submittedName>
        <fullName evidence="3">Cell Wall Hydrolase</fullName>
    </submittedName>
</protein>
<comment type="caution">
    <text evidence="3">The sequence shown here is derived from an EMBL/GenBank/DDBJ whole genome shotgun (WGS) entry which is preliminary data.</text>
</comment>
<keyword evidence="3" id="KW-0378">Hydrolase</keyword>
<organism evidence="3 4">
    <name type="scientific">Desulfomicrobium norvegicum (strain DSM 1741 / NCIMB 8310)</name>
    <name type="common">Desulfovibrio baculatus (strain Norway 4)</name>
    <name type="synonym">Desulfovibrio desulfuricans (strain Norway 4)</name>
    <dbReference type="NCBI Taxonomy" id="52561"/>
    <lineage>
        <taxon>Bacteria</taxon>
        <taxon>Pseudomonadati</taxon>
        <taxon>Thermodesulfobacteriota</taxon>
        <taxon>Desulfovibrionia</taxon>
        <taxon>Desulfovibrionales</taxon>
        <taxon>Desulfomicrobiaceae</taxon>
        <taxon>Desulfomicrobium</taxon>
    </lineage>
</organism>
<accession>A0A8G2BZX9</accession>
<dbReference type="AlphaFoldDB" id="A0A8G2BZX9"/>
<dbReference type="Proteomes" id="UP000199581">
    <property type="component" value="Unassembled WGS sequence"/>
</dbReference>